<dbReference type="GO" id="GO:0032259">
    <property type="term" value="P:methylation"/>
    <property type="evidence" value="ECO:0007669"/>
    <property type="project" value="UniProtKB-KW"/>
</dbReference>
<proteinExistence type="predicted"/>
<accession>A0ABX6D8W3</accession>
<dbReference type="SUPFAM" id="SSF53335">
    <property type="entry name" value="S-adenosyl-L-methionine-dependent methyltransferases"/>
    <property type="match status" value="1"/>
</dbReference>
<gene>
    <name evidence="1" type="ORF">GDS87_03455</name>
</gene>
<dbReference type="GO" id="GO:0008168">
    <property type="term" value="F:methyltransferase activity"/>
    <property type="evidence" value="ECO:0007669"/>
    <property type="project" value="UniProtKB-KW"/>
</dbReference>
<reference evidence="1 2" key="1">
    <citation type="submission" date="2019-11" db="EMBL/GenBank/DDBJ databases">
        <title>Whole Genome Sequencing and Comparative Genomic Analyses of Lysinibacillus pakistanensis LZH-9, a Halotolerant Strain with Excellent COD Removal Capability.</title>
        <authorList>
            <person name="Zhou H."/>
        </authorList>
    </citation>
    <scope>NUCLEOTIDE SEQUENCE [LARGE SCALE GENOMIC DNA]</scope>
    <source>
        <strain evidence="1 2">LZH-9</strain>
    </source>
</reference>
<protein>
    <submittedName>
        <fullName evidence="1">Class I SAM-dependent methyltransferase</fullName>
    </submittedName>
</protein>
<dbReference type="EMBL" id="CP045835">
    <property type="protein sequence ID" value="QGG50053.1"/>
    <property type="molecule type" value="Genomic_DNA"/>
</dbReference>
<organism evidence="1 2">
    <name type="scientific">Lysinibacillus pakistanensis</name>
    <dbReference type="NCBI Taxonomy" id="759811"/>
    <lineage>
        <taxon>Bacteria</taxon>
        <taxon>Bacillati</taxon>
        <taxon>Bacillota</taxon>
        <taxon>Bacilli</taxon>
        <taxon>Bacillales</taxon>
        <taxon>Bacillaceae</taxon>
        <taxon>Lysinibacillus</taxon>
    </lineage>
</organism>
<name>A0ABX6D8W3_9BACI</name>
<dbReference type="Gene3D" id="3.40.50.720">
    <property type="entry name" value="NAD(P)-binding Rossmann-like Domain"/>
    <property type="match status" value="1"/>
</dbReference>
<dbReference type="Pfam" id="PF13578">
    <property type="entry name" value="Methyltransf_24"/>
    <property type="match status" value="1"/>
</dbReference>
<evidence type="ECO:0000313" key="2">
    <source>
        <dbReference type="Proteomes" id="UP000373269"/>
    </source>
</evidence>
<keyword evidence="1" id="KW-0489">Methyltransferase</keyword>
<dbReference type="RefSeq" id="WP_369594621.1">
    <property type="nucleotide sequence ID" value="NZ_CP045835.1"/>
</dbReference>
<evidence type="ECO:0000313" key="1">
    <source>
        <dbReference type="EMBL" id="QGG50053.1"/>
    </source>
</evidence>
<dbReference type="Gene3D" id="3.40.50.150">
    <property type="entry name" value="Vaccinia Virus protein VP39"/>
    <property type="match status" value="1"/>
</dbReference>
<keyword evidence="1" id="KW-0808">Transferase</keyword>
<keyword evidence="2" id="KW-1185">Reference proteome</keyword>
<dbReference type="Proteomes" id="UP000373269">
    <property type="component" value="Chromosome"/>
</dbReference>
<sequence length="390" mass="46260">MELNKVQMIKKNILNKKIIFFGASERAKGFKNAFNSIEVAFYLDNDSSKSNTLHIDGKKIYQASILSSIDFKEYFIIITSSYYQEIENQLLEYGLKKNINFCSYIEYEHINLKPSNFFKDGHFYSTIPNIETINKYLNVVEDTETKELLGIEMNNDKQKQLFIKMQMYFEEFFDLYLKNKSKRYFEENNYFGLMDAATLFSYIRMCKPKKIIEIGSGFSSAVMLDTSDEYNLDIEFVFIEPFPERLYTLLTEKDKKNNKIEISQKTVQEIDISVFETLEAGDILFVDSSHVSKLNSDVNFILFEVLPRLKEGVLIHFHDITYPFDYPKEWIKEGRYWNEAYLLRSFLQYNSKFKIHLWPNYIFNKKLIEDKYIGSKNKNYGGSLWIIKEL</sequence>
<dbReference type="InterPro" id="IPR029063">
    <property type="entry name" value="SAM-dependent_MTases_sf"/>
</dbReference>